<dbReference type="SUPFAM" id="SSF54862">
    <property type="entry name" value="4Fe-4S ferredoxins"/>
    <property type="match status" value="1"/>
</dbReference>
<dbReference type="PROSITE" id="PS51379">
    <property type="entry name" value="4FE4S_FER_2"/>
    <property type="match status" value="2"/>
</dbReference>
<dbReference type="Pfam" id="PF13187">
    <property type="entry name" value="Fer4_9"/>
    <property type="match status" value="1"/>
</dbReference>
<keyword evidence="4" id="KW-0812">Transmembrane</keyword>
<sequence length="588" mass="65563">MFSYIFMKILERRPPRYDTGINILSGGHAVKIRKQIVRNFVKPGMDILDIGCGTGSLLIDAAKAGADAAGVDISEGMLAVARKRISDSGLKDRIKLYNAGAVEIESLFPENNFDLIVSTLVFSELYGEERELVLKQIKKLLKPGGIFILAGEISPKNPLKRIIHFLVRLPLSVLTYLIAQTGTKPLKGITNEISRAGLNITNENRSFLDSFIVITAVNPAEECSEHDGLYNTLKAEDDRSFIKTVWDFIGRWFPNPVEPGLRAIGFPDRNAPVLLTSNFHLTVRRVEKSLKNENAYLLVAPANGINVWCASCGGELNTHSVITAIKTSRINERVNHRRIILPLFSAPGIDRQLLKKETGRTGIFGPAYSRDIPLFIKNHTSVFEYNKADFFLRFRLEMLLSMNFIVWLSMGILTLLIDPNLFFPLSAYFWITGFLLYAGFPIIPGKSGWLKAVVLSAIEIITIAAVSVFALHVSVFSYLNMMVIVSVINLWLGFDLRGIVAGYPSEAEWLMHKLGMTSFGHIFSAGVYNPNKIQQNIDRCNNCRFCLMVCPKGVFGIENGKKIRILNRGECFACSACVTQCPEKALFL</sequence>
<keyword evidence="6" id="KW-0808">Transferase</keyword>
<dbReference type="GO" id="GO:0032259">
    <property type="term" value="P:methylation"/>
    <property type="evidence" value="ECO:0007669"/>
    <property type="project" value="UniProtKB-KW"/>
</dbReference>
<dbReference type="InterPro" id="IPR016041">
    <property type="entry name" value="Ac-CoA_synth_d_su_TIM-brl"/>
</dbReference>
<accession>A0A7V4TY28</accession>
<feature type="domain" description="4Fe-4S ferredoxin-type" evidence="5">
    <location>
        <begin position="561"/>
        <end position="588"/>
    </location>
</feature>
<dbReference type="GO" id="GO:0051536">
    <property type="term" value="F:iron-sulfur cluster binding"/>
    <property type="evidence" value="ECO:0007669"/>
    <property type="project" value="UniProtKB-KW"/>
</dbReference>
<gene>
    <name evidence="6" type="ORF">ENK44_02505</name>
</gene>
<keyword evidence="4" id="KW-0472">Membrane</keyword>
<feature type="domain" description="4Fe-4S ferredoxin-type" evidence="5">
    <location>
        <begin position="531"/>
        <end position="560"/>
    </location>
</feature>
<dbReference type="AlphaFoldDB" id="A0A7V4TY28"/>
<dbReference type="InterPro" id="IPR029063">
    <property type="entry name" value="SAM-dependent_MTases_sf"/>
</dbReference>
<evidence type="ECO:0000259" key="5">
    <source>
        <dbReference type="PROSITE" id="PS51379"/>
    </source>
</evidence>
<evidence type="ECO:0000313" key="6">
    <source>
        <dbReference type="EMBL" id="HGY54551.1"/>
    </source>
</evidence>
<keyword evidence="1" id="KW-0479">Metal-binding</keyword>
<keyword evidence="3" id="KW-0411">Iron-sulfur</keyword>
<keyword evidence="4" id="KW-1133">Transmembrane helix</keyword>
<organism evidence="6">
    <name type="scientific">Caldithrix abyssi</name>
    <dbReference type="NCBI Taxonomy" id="187145"/>
    <lineage>
        <taxon>Bacteria</taxon>
        <taxon>Pseudomonadati</taxon>
        <taxon>Calditrichota</taxon>
        <taxon>Calditrichia</taxon>
        <taxon>Calditrichales</taxon>
        <taxon>Calditrichaceae</taxon>
        <taxon>Caldithrix</taxon>
    </lineage>
</organism>
<name>A0A7V4TY28_CALAY</name>
<dbReference type="NCBIfam" id="NF043040">
    <property type="entry name" value="corrin_prot_MT"/>
    <property type="match status" value="1"/>
</dbReference>
<dbReference type="EMBL" id="DRQG01000023">
    <property type="protein sequence ID" value="HGY54551.1"/>
    <property type="molecule type" value="Genomic_DNA"/>
</dbReference>
<feature type="transmembrane region" description="Helical" evidence="4">
    <location>
        <begin position="422"/>
        <end position="440"/>
    </location>
</feature>
<evidence type="ECO:0000256" key="1">
    <source>
        <dbReference type="ARBA" id="ARBA00022723"/>
    </source>
</evidence>
<dbReference type="InterPro" id="IPR017896">
    <property type="entry name" value="4Fe4S_Fe-S-bd"/>
</dbReference>
<dbReference type="Pfam" id="PF13847">
    <property type="entry name" value="Methyltransf_31"/>
    <property type="match status" value="1"/>
</dbReference>
<evidence type="ECO:0000256" key="3">
    <source>
        <dbReference type="ARBA" id="ARBA00023014"/>
    </source>
</evidence>
<dbReference type="Proteomes" id="UP000885779">
    <property type="component" value="Unassembled WGS sequence"/>
</dbReference>
<dbReference type="Gene3D" id="3.40.50.11600">
    <property type="match status" value="1"/>
</dbReference>
<evidence type="ECO:0000256" key="2">
    <source>
        <dbReference type="ARBA" id="ARBA00023004"/>
    </source>
</evidence>
<dbReference type="NCBIfam" id="NF043039">
    <property type="entry name" value="HgcAB_like"/>
    <property type="match status" value="1"/>
</dbReference>
<dbReference type="PROSITE" id="PS00198">
    <property type="entry name" value="4FE4S_FER_1"/>
    <property type="match status" value="2"/>
</dbReference>
<protein>
    <submittedName>
        <fullName evidence="6">Methyltransferase domain-containing protein</fullName>
    </submittedName>
</protein>
<dbReference type="InterPro" id="IPR050003">
    <property type="entry name" value="HgcAB-like"/>
</dbReference>
<reference evidence="6" key="1">
    <citation type="journal article" date="2020" name="mSystems">
        <title>Genome- and Community-Level Interaction Insights into Carbon Utilization and Element Cycling Functions of Hydrothermarchaeota in Hydrothermal Sediment.</title>
        <authorList>
            <person name="Zhou Z."/>
            <person name="Liu Y."/>
            <person name="Xu W."/>
            <person name="Pan J."/>
            <person name="Luo Z.H."/>
            <person name="Li M."/>
        </authorList>
    </citation>
    <scope>NUCLEOTIDE SEQUENCE [LARGE SCALE GENOMIC DNA]</scope>
    <source>
        <strain evidence="6">HyVt-577</strain>
    </source>
</reference>
<feature type="transmembrane region" description="Helical" evidence="4">
    <location>
        <begin position="396"/>
        <end position="416"/>
    </location>
</feature>
<dbReference type="GO" id="GO:0046872">
    <property type="term" value="F:metal ion binding"/>
    <property type="evidence" value="ECO:0007669"/>
    <property type="project" value="UniProtKB-KW"/>
</dbReference>
<dbReference type="InterPro" id="IPR017900">
    <property type="entry name" value="4Fe4S_Fe_S_CS"/>
</dbReference>
<dbReference type="Gene3D" id="3.30.70.20">
    <property type="match status" value="1"/>
</dbReference>
<keyword evidence="2" id="KW-0408">Iron</keyword>
<dbReference type="CDD" id="cd02440">
    <property type="entry name" value="AdoMet_MTases"/>
    <property type="match status" value="1"/>
</dbReference>
<comment type="caution">
    <text evidence="6">The sequence shown here is derived from an EMBL/GenBank/DDBJ whole genome shotgun (WGS) entry which is preliminary data.</text>
</comment>
<feature type="transmembrane region" description="Helical" evidence="4">
    <location>
        <begin position="452"/>
        <end position="471"/>
    </location>
</feature>
<dbReference type="InterPro" id="IPR050723">
    <property type="entry name" value="CFA/CMAS"/>
</dbReference>
<dbReference type="PANTHER" id="PTHR43667:SF2">
    <property type="entry name" value="FATTY ACID C-METHYL TRANSFERASE"/>
    <property type="match status" value="1"/>
</dbReference>
<evidence type="ECO:0000256" key="4">
    <source>
        <dbReference type="SAM" id="Phobius"/>
    </source>
</evidence>
<dbReference type="Pfam" id="PF03599">
    <property type="entry name" value="CdhD"/>
    <property type="match status" value="1"/>
</dbReference>
<dbReference type="PANTHER" id="PTHR43667">
    <property type="entry name" value="CYCLOPROPANE-FATTY-ACYL-PHOSPHOLIPID SYNTHASE"/>
    <property type="match status" value="1"/>
</dbReference>
<dbReference type="SUPFAM" id="SSF53335">
    <property type="entry name" value="S-adenosyl-L-methionine-dependent methyltransferases"/>
    <property type="match status" value="1"/>
</dbReference>
<dbReference type="Gene3D" id="3.40.50.150">
    <property type="entry name" value="Vaccinia Virus protein VP39"/>
    <property type="match status" value="1"/>
</dbReference>
<proteinExistence type="predicted"/>
<keyword evidence="6" id="KW-0489">Methyltransferase</keyword>
<dbReference type="InterPro" id="IPR025714">
    <property type="entry name" value="Methyltranfer_dom"/>
</dbReference>
<dbReference type="GO" id="GO:0008168">
    <property type="term" value="F:methyltransferase activity"/>
    <property type="evidence" value="ECO:0007669"/>
    <property type="project" value="UniProtKB-KW"/>
</dbReference>